<dbReference type="OrthoDB" id="166907at2759"/>
<keyword evidence="7" id="KW-0819">tRNA processing</keyword>
<dbReference type="UniPathway" id="UPA00988"/>
<keyword evidence="8" id="KW-0539">Nucleus</keyword>
<evidence type="ECO:0000313" key="9">
    <source>
        <dbReference type="EMBL" id="AMD21194.1"/>
    </source>
</evidence>
<comment type="subcellular location">
    <subcellularLocation>
        <location evidence="2">Cytoplasm</location>
    </subcellularLocation>
    <subcellularLocation>
        <location evidence="1">Nucleus</location>
    </subcellularLocation>
</comment>
<dbReference type="AlphaFoldDB" id="A0A0X8HTH8"/>
<evidence type="ECO:0000256" key="5">
    <source>
        <dbReference type="ARBA" id="ARBA00020264"/>
    </source>
</evidence>
<organism evidence="9 10">
    <name type="scientific">Eremothecium sinecaudum</name>
    <dbReference type="NCBI Taxonomy" id="45286"/>
    <lineage>
        <taxon>Eukaryota</taxon>
        <taxon>Fungi</taxon>
        <taxon>Dikarya</taxon>
        <taxon>Ascomycota</taxon>
        <taxon>Saccharomycotina</taxon>
        <taxon>Saccharomycetes</taxon>
        <taxon>Saccharomycetales</taxon>
        <taxon>Saccharomycetaceae</taxon>
        <taxon>Eremothecium</taxon>
    </lineage>
</organism>
<dbReference type="RefSeq" id="XP_017988190.1">
    <property type="nucleotide sequence ID" value="XM_018132529.1"/>
</dbReference>
<keyword evidence="10" id="KW-1185">Reference proteome</keyword>
<comment type="pathway">
    <text evidence="3">tRNA modification; 5-methoxycarbonylmethyl-2-thiouridine-tRNA biosynthesis.</text>
</comment>
<evidence type="ECO:0000256" key="2">
    <source>
        <dbReference type="ARBA" id="ARBA00004496"/>
    </source>
</evidence>
<dbReference type="InterPro" id="IPR019519">
    <property type="entry name" value="Elp5"/>
</dbReference>
<protein>
    <recommendedName>
        <fullName evidence="5">Elongator complex protein 5</fullName>
    </recommendedName>
</protein>
<evidence type="ECO:0000313" key="10">
    <source>
        <dbReference type="Proteomes" id="UP000243052"/>
    </source>
</evidence>
<dbReference type="Gene3D" id="3.40.50.300">
    <property type="entry name" value="P-loop containing nucleotide triphosphate hydrolases"/>
    <property type="match status" value="1"/>
</dbReference>
<accession>A0A0X8HTH8</accession>
<dbReference type="Pfam" id="PF10483">
    <property type="entry name" value="Elong_Iki1"/>
    <property type="match status" value="1"/>
</dbReference>
<dbReference type="STRING" id="45286.A0A0X8HTH8"/>
<dbReference type="GO" id="GO:0005634">
    <property type="term" value="C:nucleus"/>
    <property type="evidence" value="ECO:0007669"/>
    <property type="project" value="UniProtKB-SubCell"/>
</dbReference>
<dbReference type="GO" id="GO:0005829">
    <property type="term" value="C:cytosol"/>
    <property type="evidence" value="ECO:0007669"/>
    <property type="project" value="TreeGrafter"/>
</dbReference>
<dbReference type="GO" id="GO:0002098">
    <property type="term" value="P:tRNA wobble uridine modification"/>
    <property type="evidence" value="ECO:0007669"/>
    <property type="project" value="InterPro"/>
</dbReference>
<sequence>MTSNIHNPAVLLKRVFSLKEQSSFILCTDTMAQSSEHLISEFIFNMQGSDIPILYVSFEHLNKPEYANYFVEAANLSVEQIVAAVEELLPKQKDGVSKKSLVIIDAINYIPTKSLSKFVGSLASPNVTVITTYHKSLPAKKDPSLQHYPSSLQLLQFISTKILEVNPLTDSIDQEELDYDLNRFVIPRNMNAPVYSLTFTNRRRSGRSLTYQLKIDSKTHNYSLIMGTEDDSRQEDDTDALNSLTTFNLSTTKKQKLAKEQLDLPYLQAQSFNTGGAIVYEFEKDDDYDEEDPYEDPF</sequence>
<proteinExistence type="inferred from homology"/>
<dbReference type="GO" id="GO:0033588">
    <property type="term" value="C:elongator holoenzyme complex"/>
    <property type="evidence" value="ECO:0007669"/>
    <property type="project" value="InterPro"/>
</dbReference>
<dbReference type="PANTHER" id="PTHR15641:SF1">
    <property type="entry name" value="ELONGATOR COMPLEX PROTEIN 5"/>
    <property type="match status" value="1"/>
</dbReference>
<dbReference type="InterPro" id="IPR027417">
    <property type="entry name" value="P-loop_NTPase"/>
</dbReference>
<evidence type="ECO:0000256" key="7">
    <source>
        <dbReference type="ARBA" id="ARBA00022694"/>
    </source>
</evidence>
<dbReference type="GeneID" id="28724471"/>
<keyword evidence="6" id="KW-0963">Cytoplasm</keyword>
<dbReference type="PANTHER" id="PTHR15641">
    <property type="entry name" value="ELONGATOR COMPLEX PROTEIN 5"/>
    <property type="match status" value="1"/>
</dbReference>
<dbReference type="GO" id="GO:0000049">
    <property type="term" value="F:tRNA binding"/>
    <property type="evidence" value="ECO:0007669"/>
    <property type="project" value="TreeGrafter"/>
</dbReference>
<dbReference type="CDD" id="cd19496">
    <property type="entry name" value="Elp5"/>
    <property type="match status" value="1"/>
</dbReference>
<evidence type="ECO:0000256" key="8">
    <source>
        <dbReference type="ARBA" id="ARBA00023242"/>
    </source>
</evidence>
<evidence type="ECO:0000256" key="4">
    <source>
        <dbReference type="ARBA" id="ARBA00009567"/>
    </source>
</evidence>
<evidence type="ECO:0000256" key="3">
    <source>
        <dbReference type="ARBA" id="ARBA00005043"/>
    </source>
</evidence>
<name>A0A0X8HTH8_9SACH</name>
<evidence type="ECO:0000256" key="1">
    <source>
        <dbReference type="ARBA" id="ARBA00004123"/>
    </source>
</evidence>
<comment type="similarity">
    <text evidence="4">Belongs to the ELP5 family.</text>
</comment>
<reference evidence="9 10" key="1">
    <citation type="submission" date="2016-01" db="EMBL/GenBank/DDBJ databases">
        <title>Genome sequence of the yeast Holleya sinecauda.</title>
        <authorList>
            <person name="Dietrich F.S."/>
        </authorList>
    </citation>
    <scope>NUCLEOTIDE SEQUENCE [LARGE SCALE GENOMIC DNA]</scope>
    <source>
        <strain evidence="9 10">ATCC 58844</strain>
    </source>
</reference>
<gene>
    <name evidence="9" type="ORF">AW171_hschr53128</name>
</gene>
<dbReference type="EMBL" id="CP014245">
    <property type="protein sequence ID" value="AMD21194.1"/>
    <property type="molecule type" value="Genomic_DNA"/>
</dbReference>
<evidence type="ECO:0000256" key="6">
    <source>
        <dbReference type="ARBA" id="ARBA00022490"/>
    </source>
</evidence>
<dbReference type="Proteomes" id="UP000243052">
    <property type="component" value="Chromosome v"/>
</dbReference>